<feature type="non-terminal residue" evidence="1">
    <location>
        <position position="83"/>
    </location>
</feature>
<name>A0ABN7X4X2_GIGMA</name>
<dbReference type="EMBL" id="CAJVQB010090839">
    <property type="protein sequence ID" value="CAG8848146.1"/>
    <property type="molecule type" value="Genomic_DNA"/>
</dbReference>
<comment type="caution">
    <text evidence="1">The sequence shown here is derived from an EMBL/GenBank/DDBJ whole genome shotgun (WGS) entry which is preliminary data.</text>
</comment>
<reference evidence="1 2" key="1">
    <citation type="submission" date="2021-06" db="EMBL/GenBank/DDBJ databases">
        <authorList>
            <person name="Kallberg Y."/>
            <person name="Tangrot J."/>
            <person name="Rosling A."/>
        </authorList>
    </citation>
    <scope>NUCLEOTIDE SEQUENCE [LARGE SCALE GENOMIC DNA]</scope>
    <source>
        <strain evidence="1 2">120-4 pot B 10/14</strain>
    </source>
</reference>
<evidence type="ECO:0000313" key="1">
    <source>
        <dbReference type="EMBL" id="CAG8848146.1"/>
    </source>
</evidence>
<accession>A0ABN7X4X2</accession>
<keyword evidence="2" id="KW-1185">Reference proteome</keyword>
<evidence type="ECO:0000313" key="2">
    <source>
        <dbReference type="Proteomes" id="UP000789901"/>
    </source>
</evidence>
<protein>
    <submittedName>
        <fullName evidence="1">690_t:CDS:1</fullName>
    </submittedName>
</protein>
<proteinExistence type="predicted"/>
<dbReference type="Proteomes" id="UP000789901">
    <property type="component" value="Unassembled WGS sequence"/>
</dbReference>
<gene>
    <name evidence="1" type="ORF">GMARGA_LOCUS39040</name>
</gene>
<organism evidence="1 2">
    <name type="scientific">Gigaspora margarita</name>
    <dbReference type="NCBI Taxonomy" id="4874"/>
    <lineage>
        <taxon>Eukaryota</taxon>
        <taxon>Fungi</taxon>
        <taxon>Fungi incertae sedis</taxon>
        <taxon>Mucoromycota</taxon>
        <taxon>Glomeromycotina</taxon>
        <taxon>Glomeromycetes</taxon>
        <taxon>Diversisporales</taxon>
        <taxon>Gigasporaceae</taxon>
        <taxon>Gigaspora</taxon>
    </lineage>
</organism>
<sequence length="83" mass="9558">MNFNACDDNSETHMLAYSHEVIGSPKNTILRPLQACYSFDIHNEQPDFFKDTVILSKSVRTTELGLEDMRALSKELYKTFALR</sequence>